<dbReference type="PANTHER" id="PTHR21087">
    <property type="entry name" value="SHIKIMATE KINASE"/>
    <property type="match status" value="1"/>
</dbReference>
<comment type="caution">
    <text evidence="11">Lacks conserved residue(s) required for the propagation of feature annotation.</text>
</comment>
<proteinExistence type="inferred from homology"/>
<protein>
    <recommendedName>
        <fullName evidence="3 11">Shikimate kinase</fullName>
        <shortName evidence="11">SK</shortName>
        <ecNumber evidence="3 11">2.7.1.71</ecNumber>
    </recommendedName>
</protein>
<evidence type="ECO:0000256" key="2">
    <source>
        <dbReference type="ARBA" id="ARBA00006997"/>
    </source>
</evidence>
<keyword evidence="11" id="KW-0963">Cytoplasm</keyword>
<evidence type="ECO:0000313" key="12">
    <source>
        <dbReference type="EMBL" id="STD06455.1"/>
    </source>
</evidence>
<comment type="cofactor">
    <cofactor evidence="11">
        <name>Mg(2+)</name>
        <dbReference type="ChEBI" id="CHEBI:18420"/>
    </cofactor>
    <text evidence="11">Binds 1 Mg(2+) ion per subunit.</text>
</comment>
<dbReference type="PANTHER" id="PTHR21087:SF16">
    <property type="entry name" value="SHIKIMATE KINASE 1, CHLOROPLASTIC"/>
    <property type="match status" value="1"/>
</dbReference>
<accession>A0AA46BM63</accession>
<feature type="binding site" evidence="11">
    <location>
        <position position="87"/>
    </location>
    <ligand>
        <name>substrate</name>
    </ligand>
</feature>
<dbReference type="InterPro" id="IPR000623">
    <property type="entry name" value="Shikimate_kinase/TSH1"/>
</dbReference>
<comment type="catalytic activity">
    <reaction evidence="10 11">
        <text>shikimate + ATP = 3-phosphoshikimate + ADP + H(+)</text>
        <dbReference type="Rhea" id="RHEA:13121"/>
        <dbReference type="ChEBI" id="CHEBI:15378"/>
        <dbReference type="ChEBI" id="CHEBI:30616"/>
        <dbReference type="ChEBI" id="CHEBI:36208"/>
        <dbReference type="ChEBI" id="CHEBI:145989"/>
        <dbReference type="ChEBI" id="CHEBI:456216"/>
        <dbReference type="EC" id="2.7.1.71"/>
    </reaction>
</comment>
<evidence type="ECO:0000313" key="13">
    <source>
        <dbReference type="Proteomes" id="UP000254118"/>
    </source>
</evidence>
<dbReference type="GO" id="GO:0009423">
    <property type="term" value="P:chorismate biosynthetic process"/>
    <property type="evidence" value="ECO:0007669"/>
    <property type="project" value="UniProtKB-UniRule"/>
</dbReference>
<dbReference type="GO" id="GO:0008652">
    <property type="term" value="P:amino acid biosynthetic process"/>
    <property type="evidence" value="ECO:0007669"/>
    <property type="project" value="UniProtKB-KW"/>
</dbReference>
<feature type="binding site" evidence="11">
    <location>
        <position position="41"/>
    </location>
    <ligand>
        <name>substrate</name>
    </ligand>
</feature>
<name>A0AA46BM63_9MICO</name>
<dbReference type="InterPro" id="IPR031322">
    <property type="entry name" value="Shikimate/glucono_kinase"/>
</dbReference>
<feature type="binding site" evidence="11">
    <location>
        <position position="124"/>
    </location>
    <ligand>
        <name>ATP</name>
        <dbReference type="ChEBI" id="CHEBI:30616"/>
    </ligand>
</feature>
<keyword evidence="7 11" id="KW-0418">Kinase</keyword>
<gene>
    <name evidence="11 12" type="primary">aroK</name>
    <name evidence="12" type="ORF">NCTC7915_00624</name>
</gene>
<evidence type="ECO:0000256" key="11">
    <source>
        <dbReference type="HAMAP-Rule" id="MF_00109"/>
    </source>
</evidence>
<sequence>MTEQMCVDSSLIVLTGPPGAGKSTVGRLLAARLGVDFADTDVLVTQRAGKDIADIFVDDGEAAFRAVEREVVADALAHRCGVLALGGGAVLDPVSQVLLRDRCVVFLDVSLRYAGRRTGFDQGRPLLALNPRGQWLALMEQRRPIYVDVATVRVDTDGKEPDEVVEAVVALLSDELNSGGVQ</sequence>
<evidence type="ECO:0000256" key="1">
    <source>
        <dbReference type="ARBA" id="ARBA00004842"/>
    </source>
</evidence>
<dbReference type="PROSITE" id="PS01128">
    <property type="entry name" value="SHIKIMATE_KINASE"/>
    <property type="match status" value="1"/>
</dbReference>
<dbReference type="EMBL" id="UFYA01000001">
    <property type="protein sequence ID" value="STD06455.1"/>
    <property type="molecule type" value="Genomic_DNA"/>
</dbReference>
<evidence type="ECO:0000256" key="6">
    <source>
        <dbReference type="ARBA" id="ARBA00022741"/>
    </source>
</evidence>
<keyword evidence="5 11" id="KW-0808">Transferase</keyword>
<evidence type="ECO:0000256" key="3">
    <source>
        <dbReference type="ARBA" id="ARBA00012154"/>
    </source>
</evidence>
<dbReference type="EC" id="2.7.1.71" evidence="3 11"/>
<evidence type="ECO:0000256" key="7">
    <source>
        <dbReference type="ARBA" id="ARBA00022777"/>
    </source>
</evidence>
<dbReference type="GO" id="GO:0005524">
    <property type="term" value="F:ATP binding"/>
    <property type="evidence" value="ECO:0007669"/>
    <property type="project" value="UniProtKB-UniRule"/>
</dbReference>
<evidence type="ECO:0000256" key="8">
    <source>
        <dbReference type="ARBA" id="ARBA00022840"/>
    </source>
</evidence>
<keyword evidence="8 11" id="KW-0067">ATP-binding</keyword>
<reference evidence="12 13" key="1">
    <citation type="submission" date="2018-06" db="EMBL/GenBank/DDBJ databases">
        <authorList>
            <consortium name="Pathogen Informatics"/>
            <person name="Doyle S."/>
        </authorList>
    </citation>
    <scope>NUCLEOTIDE SEQUENCE [LARGE SCALE GENOMIC DNA]</scope>
    <source>
        <strain evidence="12 13">NCTC7915</strain>
    </source>
</reference>
<keyword evidence="9 11" id="KW-0057">Aromatic amino acid biosynthesis</keyword>
<dbReference type="RefSeq" id="WP_306746499.1">
    <property type="nucleotide sequence ID" value="NZ_JAAFNO010000001.1"/>
</dbReference>
<dbReference type="AlphaFoldDB" id="A0AA46BM63"/>
<feature type="binding site" evidence="11">
    <location>
        <position position="23"/>
    </location>
    <ligand>
        <name>Mg(2+)</name>
        <dbReference type="ChEBI" id="CHEBI:18420"/>
    </ligand>
</feature>
<feature type="binding site" evidence="11">
    <location>
        <begin position="19"/>
        <end position="24"/>
    </location>
    <ligand>
        <name>ATP</name>
        <dbReference type="ChEBI" id="CHEBI:30616"/>
    </ligand>
</feature>
<dbReference type="Proteomes" id="UP000254118">
    <property type="component" value="Unassembled WGS sequence"/>
</dbReference>
<dbReference type="Gene3D" id="3.40.50.300">
    <property type="entry name" value="P-loop containing nucleotide triphosphate hydrolases"/>
    <property type="match status" value="1"/>
</dbReference>
<dbReference type="GO" id="GO:0005829">
    <property type="term" value="C:cytosol"/>
    <property type="evidence" value="ECO:0007669"/>
    <property type="project" value="TreeGrafter"/>
</dbReference>
<dbReference type="InterPro" id="IPR027417">
    <property type="entry name" value="P-loop_NTPase"/>
</dbReference>
<keyword evidence="11" id="KW-0479">Metal-binding</keyword>
<evidence type="ECO:0000256" key="9">
    <source>
        <dbReference type="ARBA" id="ARBA00023141"/>
    </source>
</evidence>
<keyword evidence="4 11" id="KW-0028">Amino-acid biosynthesis</keyword>
<dbReference type="GO" id="GO:0004765">
    <property type="term" value="F:shikimate kinase activity"/>
    <property type="evidence" value="ECO:0007669"/>
    <property type="project" value="UniProtKB-UniRule"/>
</dbReference>
<comment type="subcellular location">
    <subcellularLocation>
        <location evidence="11">Cytoplasm</location>
    </subcellularLocation>
</comment>
<keyword evidence="11" id="KW-0460">Magnesium</keyword>
<dbReference type="Pfam" id="PF01202">
    <property type="entry name" value="SKI"/>
    <property type="match status" value="1"/>
</dbReference>
<keyword evidence="6 11" id="KW-0547">Nucleotide-binding</keyword>
<comment type="subunit">
    <text evidence="11">Monomer.</text>
</comment>
<comment type="pathway">
    <text evidence="1 11">Metabolic intermediate biosynthesis; chorismate biosynthesis; chorismate from D-erythrose 4-phosphate and phosphoenolpyruvate: step 5/7.</text>
</comment>
<organism evidence="12 13">
    <name type="scientific">Dermatophilus congolensis</name>
    <dbReference type="NCBI Taxonomy" id="1863"/>
    <lineage>
        <taxon>Bacteria</taxon>
        <taxon>Bacillati</taxon>
        <taxon>Actinomycetota</taxon>
        <taxon>Actinomycetes</taxon>
        <taxon>Micrococcales</taxon>
        <taxon>Dermatophilaceae</taxon>
        <taxon>Dermatophilus</taxon>
    </lineage>
</organism>
<dbReference type="GO" id="GO:0009073">
    <property type="term" value="P:aromatic amino acid family biosynthetic process"/>
    <property type="evidence" value="ECO:0007669"/>
    <property type="project" value="UniProtKB-KW"/>
</dbReference>
<comment type="similarity">
    <text evidence="2 11">Belongs to the shikimate kinase family.</text>
</comment>
<dbReference type="GO" id="GO:0000287">
    <property type="term" value="F:magnesium ion binding"/>
    <property type="evidence" value="ECO:0007669"/>
    <property type="project" value="UniProtKB-UniRule"/>
</dbReference>
<dbReference type="PRINTS" id="PR01100">
    <property type="entry name" value="SHIKIMTKNASE"/>
</dbReference>
<feature type="binding site" evidence="11">
    <location>
        <position position="142"/>
    </location>
    <ligand>
        <name>substrate</name>
    </ligand>
</feature>
<evidence type="ECO:0000256" key="5">
    <source>
        <dbReference type="ARBA" id="ARBA00022679"/>
    </source>
</evidence>
<comment type="function">
    <text evidence="11">Catalyzes the specific phosphorylation of the 3-hydroxyl group of shikimic acid using ATP as a cosubstrate.</text>
</comment>
<dbReference type="SUPFAM" id="SSF52540">
    <property type="entry name" value="P-loop containing nucleoside triphosphate hydrolases"/>
    <property type="match status" value="1"/>
</dbReference>
<dbReference type="CDD" id="cd00464">
    <property type="entry name" value="SK"/>
    <property type="match status" value="1"/>
</dbReference>
<feature type="binding site" evidence="11">
    <location>
        <position position="65"/>
    </location>
    <ligand>
        <name>substrate</name>
    </ligand>
</feature>
<comment type="caution">
    <text evidence="12">The sequence shown here is derived from an EMBL/GenBank/DDBJ whole genome shotgun (WGS) entry which is preliminary data.</text>
</comment>
<dbReference type="InterPro" id="IPR023000">
    <property type="entry name" value="Shikimate_kinase_CS"/>
</dbReference>
<dbReference type="HAMAP" id="MF_00109">
    <property type="entry name" value="Shikimate_kinase"/>
    <property type="match status" value="1"/>
</dbReference>
<evidence type="ECO:0000256" key="4">
    <source>
        <dbReference type="ARBA" id="ARBA00022605"/>
    </source>
</evidence>
<evidence type="ECO:0000256" key="10">
    <source>
        <dbReference type="ARBA" id="ARBA00048567"/>
    </source>
</evidence>